<proteinExistence type="predicted"/>
<dbReference type="Proteomes" id="UP000051184">
    <property type="component" value="Unassembled WGS sequence"/>
</dbReference>
<name>A0A0P1IUF4_9RHOB</name>
<evidence type="ECO:0000259" key="1">
    <source>
        <dbReference type="Pfam" id="PF08670"/>
    </source>
</evidence>
<evidence type="ECO:0000313" key="2">
    <source>
        <dbReference type="EMBL" id="CUK27141.1"/>
    </source>
</evidence>
<dbReference type="OrthoDB" id="9794448at2"/>
<dbReference type="InterPro" id="IPR013978">
    <property type="entry name" value="MEKHLA"/>
</dbReference>
<evidence type="ECO:0000313" key="3">
    <source>
        <dbReference type="Proteomes" id="UP000051184"/>
    </source>
</evidence>
<protein>
    <submittedName>
        <fullName evidence="2">MEKHLA domain protein</fullName>
    </submittedName>
</protein>
<organism evidence="2 3">
    <name type="scientific">Cognatishimia activa</name>
    <dbReference type="NCBI Taxonomy" id="1715691"/>
    <lineage>
        <taxon>Bacteria</taxon>
        <taxon>Pseudomonadati</taxon>
        <taxon>Pseudomonadota</taxon>
        <taxon>Alphaproteobacteria</taxon>
        <taxon>Rhodobacterales</taxon>
        <taxon>Paracoccaceae</taxon>
        <taxon>Cognatishimia</taxon>
    </lineage>
</organism>
<dbReference type="RefSeq" id="WP_058316043.1">
    <property type="nucleotide sequence ID" value="NZ_CYTO01000024.1"/>
</dbReference>
<accession>A0A0P1IUF4</accession>
<reference evidence="3" key="1">
    <citation type="submission" date="2015-09" db="EMBL/GenBank/DDBJ databases">
        <authorList>
            <person name="Rodrigo-Torres Lidia"/>
            <person name="Arahal R.David."/>
        </authorList>
    </citation>
    <scope>NUCLEOTIDE SEQUENCE [LARGE SCALE GENOMIC DNA]</scope>
    <source>
        <strain evidence="3">CECT 5114</strain>
    </source>
</reference>
<keyword evidence="3" id="KW-1185">Reference proteome</keyword>
<dbReference type="Pfam" id="PF08670">
    <property type="entry name" value="MEKHLA"/>
    <property type="match status" value="1"/>
</dbReference>
<feature type="domain" description="MEKHLA" evidence="1">
    <location>
        <begin position="13"/>
        <end position="147"/>
    </location>
</feature>
<dbReference type="STRING" id="1715691.TA5113_03040"/>
<dbReference type="EMBL" id="CYUE01000021">
    <property type="protein sequence ID" value="CUK27141.1"/>
    <property type="molecule type" value="Genomic_DNA"/>
</dbReference>
<gene>
    <name evidence="2" type="ORF">TA5114_02963</name>
</gene>
<dbReference type="AlphaFoldDB" id="A0A0P1IUF4"/>
<sequence length="150" mass="16912">MQEPSVDNHFQAQHAELLLSSFLGFTGMPLVQEETAEAVYQAPFPILSHTTDNDPILNYGNLTAQNLFEMPWAKFTQMPSRLTAEPGLREERASMFDCMRKIGWINDYEGIRISASGKRFRMRAGIIWTITDANGNRVGEAATFKDITPL</sequence>